<dbReference type="EMBL" id="JARJLM010000036">
    <property type="protein sequence ID" value="MDF3831800.1"/>
    <property type="molecule type" value="Genomic_DNA"/>
</dbReference>
<proteinExistence type="predicted"/>
<dbReference type="InterPro" id="IPR004852">
    <property type="entry name" value="Di-haem_cyt_c_peroxidsae"/>
</dbReference>
<keyword evidence="2" id="KW-0732">Signal</keyword>
<dbReference type="Gene3D" id="1.10.760.10">
    <property type="entry name" value="Cytochrome c-like domain"/>
    <property type="match status" value="2"/>
</dbReference>
<gene>
    <name evidence="5" type="ORF">P3W85_02325</name>
</gene>
<accession>A0ABT6AGS6</accession>
<sequence length="231" mass="24852">MTTRASRAQRHQGRRRGRGLASWAATATCSFQPSGKAVDGFFRDGRAASLADQAELPFTTLFEMANASADEVLARLLTHPYLAEFTAVPIRTRLCGPFKVPALREIALTAPYFHNGVFETLEEAVTWYITRDTDSTRWYLKADGTPGIPCNDLPTAYVGHINVAEVPYIPRLAPTLTNSEIADLARFLCALTDGFDVTNPAACQVPAQCQSTAASVAATRAGAAALATQSN</sequence>
<keyword evidence="3" id="KW-0560">Oxidoreductase</keyword>
<dbReference type="GO" id="GO:0004601">
    <property type="term" value="F:peroxidase activity"/>
    <property type="evidence" value="ECO:0007669"/>
    <property type="project" value="UniProtKB-KW"/>
</dbReference>
<evidence type="ECO:0000256" key="2">
    <source>
        <dbReference type="ARBA" id="ARBA00022729"/>
    </source>
</evidence>
<dbReference type="RefSeq" id="WP_276263573.1">
    <property type="nucleotide sequence ID" value="NZ_JARJLM010000036.1"/>
</dbReference>
<keyword evidence="5" id="KW-0575">Peroxidase</keyword>
<dbReference type="PANTHER" id="PTHR30600:SF10">
    <property type="entry name" value="BLL6722 PROTEIN"/>
    <property type="match status" value="1"/>
</dbReference>
<reference evidence="5 6" key="1">
    <citation type="submission" date="2023-03" db="EMBL/GenBank/DDBJ databases">
        <title>Draft assemblies of triclosan tolerant bacteria isolated from returned activated sludge.</title>
        <authorList>
            <person name="Van Hamelsveld S."/>
        </authorList>
    </citation>
    <scope>NUCLEOTIDE SEQUENCE [LARGE SCALE GENOMIC DNA]</scope>
    <source>
        <strain evidence="5 6">GW210010_S58</strain>
    </source>
</reference>
<dbReference type="Proteomes" id="UP001216674">
    <property type="component" value="Unassembled WGS sequence"/>
</dbReference>
<feature type="domain" description="Di-haem cytochrome c peroxidase" evidence="4">
    <location>
        <begin position="33"/>
        <end position="87"/>
    </location>
</feature>
<dbReference type="InterPro" id="IPR036909">
    <property type="entry name" value="Cyt_c-like_dom_sf"/>
</dbReference>
<dbReference type="SUPFAM" id="SSF46626">
    <property type="entry name" value="Cytochrome c"/>
    <property type="match status" value="2"/>
</dbReference>
<name>A0ABT6AGS6_9BURK</name>
<evidence type="ECO:0000313" key="6">
    <source>
        <dbReference type="Proteomes" id="UP001216674"/>
    </source>
</evidence>
<evidence type="ECO:0000256" key="3">
    <source>
        <dbReference type="ARBA" id="ARBA00023002"/>
    </source>
</evidence>
<dbReference type="InterPro" id="IPR051395">
    <property type="entry name" value="Cytochrome_c_Peroxidase/MauG"/>
</dbReference>
<keyword evidence="6" id="KW-1185">Reference proteome</keyword>
<dbReference type="PANTHER" id="PTHR30600">
    <property type="entry name" value="CYTOCHROME C PEROXIDASE-RELATED"/>
    <property type="match status" value="1"/>
</dbReference>
<comment type="subcellular location">
    <subcellularLocation>
        <location evidence="1">Cell envelope</location>
    </subcellularLocation>
</comment>
<evidence type="ECO:0000256" key="1">
    <source>
        <dbReference type="ARBA" id="ARBA00004196"/>
    </source>
</evidence>
<organism evidence="5 6">
    <name type="scientific">Cupriavidus basilensis</name>
    <dbReference type="NCBI Taxonomy" id="68895"/>
    <lineage>
        <taxon>Bacteria</taxon>
        <taxon>Pseudomonadati</taxon>
        <taxon>Pseudomonadota</taxon>
        <taxon>Betaproteobacteria</taxon>
        <taxon>Burkholderiales</taxon>
        <taxon>Burkholderiaceae</taxon>
        <taxon>Cupriavidus</taxon>
    </lineage>
</organism>
<evidence type="ECO:0000259" key="4">
    <source>
        <dbReference type="Pfam" id="PF03150"/>
    </source>
</evidence>
<evidence type="ECO:0000313" key="5">
    <source>
        <dbReference type="EMBL" id="MDF3831800.1"/>
    </source>
</evidence>
<dbReference type="Pfam" id="PF03150">
    <property type="entry name" value="CCP_MauG"/>
    <property type="match status" value="1"/>
</dbReference>
<protein>
    <submittedName>
        <fullName evidence="5">Cytochrome c peroxidase</fullName>
    </submittedName>
</protein>
<comment type="caution">
    <text evidence="5">The sequence shown here is derived from an EMBL/GenBank/DDBJ whole genome shotgun (WGS) entry which is preliminary data.</text>
</comment>